<dbReference type="PANTHER" id="PTHR28658:SF1">
    <property type="entry name" value="MAJOR FACILITATOR SUPERFAMILY DOMAIN CONTAINING 13B"/>
    <property type="match status" value="1"/>
</dbReference>
<feature type="transmembrane region" description="Helical" evidence="1">
    <location>
        <begin position="319"/>
        <end position="336"/>
    </location>
</feature>
<dbReference type="EMBL" id="CP111019">
    <property type="protein sequence ID" value="WAR13314.1"/>
    <property type="molecule type" value="Genomic_DNA"/>
</dbReference>
<dbReference type="Proteomes" id="UP001164746">
    <property type="component" value="Chromosome 8"/>
</dbReference>
<name>A0ABY7EWI7_MYAAR</name>
<reference evidence="2" key="1">
    <citation type="submission" date="2022-11" db="EMBL/GenBank/DDBJ databases">
        <title>Centuries of genome instability and evolution in soft-shell clam transmissible cancer (bioRxiv).</title>
        <authorList>
            <person name="Hart S.F.M."/>
            <person name="Yonemitsu M.A."/>
            <person name="Giersch R.M."/>
            <person name="Beal B.F."/>
            <person name="Arriagada G."/>
            <person name="Davis B.W."/>
            <person name="Ostrander E.A."/>
            <person name="Goff S.P."/>
            <person name="Metzger M.J."/>
        </authorList>
    </citation>
    <scope>NUCLEOTIDE SEQUENCE</scope>
    <source>
        <strain evidence="2">MELC-2E11</strain>
        <tissue evidence="2">Siphon/mantle</tissue>
    </source>
</reference>
<feature type="transmembrane region" description="Helical" evidence="1">
    <location>
        <begin position="115"/>
        <end position="141"/>
    </location>
</feature>
<keyword evidence="1" id="KW-1133">Transmembrane helix</keyword>
<proteinExistence type="predicted"/>
<gene>
    <name evidence="2" type="ORF">MAR_027494</name>
</gene>
<accession>A0ABY7EWI7</accession>
<feature type="transmembrane region" description="Helical" evidence="1">
    <location>
        <begin position="183"/>
        <end position="202"/>
    </location>
</feature>
<evidence type="ECO:0000313" key="3">
    <source>
        <dbReference type="Proteomes" id="UP001164746"/>
    </source>
</evidence>
<dbReference type="InterPro" id="IPR040035">
    <property type="entry name" value="TMEM180"/>
</dbReference>
<feature type="transmembrane region" description="Helical" evidence="1">
    <location>
        <begin position="46"/>
        <end position="65"/>
    </location>
</feature>
<feature type="transmembrane region" description="Helical" evidence="1">
    <location>
        <begin position="153"/>
        <end position="171"/>
    </location>
</feature>
<feature type="transmembrane region" description="Helical" evidence="1">
    <location>
        <begin position="384"/>
        <end position="407"/>
    </location>
</feature>
<sequence>MQRSARSINSRIFALAALNMGFGMISSSFGFYYVKVFLNIYHIQEGWFQVAQTLFLIWNAINDPLFAYLQDSTNFRFTKTRRESVLYAAPLFALSYLVPWFSWGDPVTMAPWVTGMHLIVALCFWDTMFTYVGLAACCLFTEISKDENERLRMVKYGQIGSVLGSSSILILQYMSDQLENFQAFQNTCIVIAIISCLLMRYCGKHAHTAQDIEHQDQVQKGNTPELKSQEFSYFMLSKQIMLNRDFLAFVVTNFFQEFHRTFLSNFFAIFCDQLIANGAISPFVRSVFYGTHGTLAQLLTILGTPVVRRFGYFRLIRTSQVLSMVLGLAFLILGPINHWCIMAFLLIDYCLANSVYGLFNLPLSDIADKDLVRYGRRHPVTSMVFGSNALVVKPAISLSPMFVVWMLNKYGYEQLNKDSLGPAETASLHHIMFLLLCMYPLVLGCIQFVAWSFYSIREKKSVDIVEDVKPPSPTNTTTTPTTHPTFWYARFLPIDVGPFVCLRKDRQEWQRYQDGCENRPVHPGRSQGWSGYQRQKYDTEHVVDRRIKSAGDAFRHRVGCLRRYIVKERRGPVNEDS</sequence>
<feature type="transmembrane region" description="Helical" evidence="1">
    <location>
        <begin position="427"/>
        <end position="451"/>
    </location>
</feature>
<keyword evidence="1" id="KW-0472">Membrane</keyword>
<organism evidence="2 3">
    <name type="scientific">Mya arenaria</name>
    <name type="common">Soft-shell clam</name>
    <dbReference type="NCBI Taxonomy" id="6604"/>
    <lineage>
        <taxon>Eukaryota</taxon>
        <taxon>Metazoa</taxon>
        <taxon>Spiralia</taxon>
        <taxon>Lophotrochozoa</taxon>
        <taxon>Mollusca</taxon>
        <taxon>Bivalvia</taxon>
        <taxon>Autobranchia</taxon>
        <taxon>Heteroconchia</taxon>
        <taxon>Euheterodonta</taxon>
        <taxon>Imparidentia</taxon>
        <taxon>Neoheterodontei</taxon>
        <taxon>Myida</taxon>
        <taxon>Myoidea</taxon>
        <taxon>Myidae</taxon>
        <taxon>Mya</taxon>
    </lineage>
</organism>
<feature type="transmembrane region" description="Helical" evidence="1">
    <location>
        <begin position="12"/>
        <end position="34"/>
    </location>
</feature>
<dbReference type="PANTHER" id="PTHR28658">
    <property type="entry name" value="TRANSMEMBRANE PROTEIN 180"/>
    <property type="match status" value="1"/>
</dbReference>
<dbReference type="Pfam" id="PF13347">
    <property type="entry name" value="MFS_2"/>
    <property type="match status" value="1"/>
</dbReference>
<feature type="transmembrane region" description="Helical" evidence="1">
    <location>
        <begin position="342"/>
        <end position="363"/>
    </location>
</feature>
<evidence type="ECO:0000313" key="2">
    <source>
        <dbReference type="EMBL" id="WAR13314.1"/>
    </source>
</evidence>
<evidence type="ECO:0000256" key="1">
    <source>
        <dbReference type="SAM" id="Phobius"/>
    </source>
</evidence>
<feature type="transmembrane region" description="Helical" evidence="1">
    <location>
        <begin position="262"/>
        <end position="280"/>
    </location>
</feature>
<dbReference type="InterPro" id="IPR036259">
    <property type="entry name" value="MFS_trans_sf"/>
</dbReference>
<keyword evidence="3" id="KW-1185">Reference proteome</keyword>
<keyword evidence="1" id="KW-0812">Transmembrane</keyword>
<feature type="transmembrane region" description="Helical" evidence="1">
    <location>
        <begin position="286"/>
        <end position="307"/>
    </location>
</feature>
<feature type="transmembrane region" description="Helical" evidence="1">
    <location>
        <begin position="85"/>
        <end position="103"/>
    </location>
</feature>
<dbReference type="SUPFAM" id="SSF103473">
    <property type="entry name" value="MFS general substrate transporter"/>
    <property type="match status" value="1"/>
</dbReference>
<protein>
    <submittedName>
        <fullName evidence="2">MF13A-like protein</fullName>
    </submittedName>
</protein>